<dbReference type="PROSITE" id="PS01081">
    <property type="entry name" value="HTH_TETR_1"/>
    <property type="match status" value="1"/>
</dbReference>
<reference evidence="4 5" key="1">
    <citation type="submission" date="2020-03" db="EMBL/GenBank/DDBJ databases">
        <title>Whole genome shotgun sequence of Phytohabitans rumicis NBRC 108638.</title>
        <authorList>
            <person name="Komaki H."/>
            <person name="Tamura T."/>
        </authorList>
    </citation>
    <scope>NUCLEOTIDE SEQUENCE [LARGE SCALE GENOMIC DNA]</scope>
    <source>
        <strain evidence="4 5">NBRC 108638</strain>
    </source>
</reference>
<accession>A0A6V8L7X1</accession>
<reference evidence="4 5" key="2">
    <citation type="submission" date="2020-03" db="EMBL/GenBank/DDBJ databases">
        <authorList>
            <person name="Ichikawa N."/>
            <person name="Kimura A."/>
            <person name="Kitahashi Y."/>
            <person name="Uohara A."/>
        </authorList>
    </citation>
    <scope>NUCLEOTIDE SEQUENCE [LARGE SCALE GENOMIC DNA]</scope>
    <source>
        <strain evidence="4 5">NBRC 108638</strain>
    </source>
</reference>
<dbReference type="Pfam" id="PF00440">
    <property type="entry name" value="TetR_N"/>
    <property type="match status" value="1"/>
</dbReference>
<organism evidence="4 5">
    <name type="scientific">Phytohabitans rumicis</name>
    <dbReference type="NCBI Taxonomy" id="1076125"/>
    <lineage>
        <taxon>Bacteria</taxon>
        <taxon>Bacillati</taxon>
        <taxon>Actinomycetota</taxon>
        <taxon>Actinomycetes</taxon>
        <taxon>Micromonosporales</taxon>
        <taxon>Micromonosporaceae</taxon>
    </lineage>
</organism>
<keyword evidence="5" id="KW-1185">Reference proteome</keyword>
<evidence type="ECO:0000256" key="1">
    <source>
        <dbReference type="ARBA" id="ARBA00023125"/>
    </source>
</evidence>
<dbReference type="EMBL" id="BLPG01000001">
    <property type="protein sequence ID" value="GFJ91640.1"/>
    <property type="molecule type" value="Genomic_DNA"/>
</dbReference>
<dbReference type="InterPro" id="IPR041678">
    <property type="entry name" value="TetR_C_16"/>
</dbReference>
<dbReference type="GO" id="GO:0000976">
    <property type="term" value="F:transcription cis-regulatory region binding"/>
    <property type="evidence" value="ECO:0007669"/>
    <property type="project" value="TreeGrafter"/>
</dbReference>
<dbReference type="PANTHER" id="PTHR30055:SF146">
    <property type="entry name" value="HTH-TYPE TRANSCRIPTIONAL DUAL REGULATOR CECR"/>
    <property type="match status" value="1"/>
</dbReference>
<dbReference type="AlphaFoldDB" id="A0A6V8L7X1"/>
<feature type="domain" description="HTH tetR-type" evidence="3">
    <location>
        <begin position="1"/>
        <end position="60"/>
    </location>
</feature>
<name>A0A6V8L7X1_9ACTN</name>
<keyword evidence="1 2" id="KW-0238">DNA-binding</keyword>
<evidence type="ECO:0000313" key="4">
    <source>
        <dbReference type="EMBL" id="GFJ91640.1"/>
    </source>
</evidence>
<gene>
    <name evidence="4" type="ORF">Prum_052820</name>
</gene>
<sequence>MSNSVILEIATSQFAERGYEGTTMRTIAQEAGVNTALIHHFFLTKEGLFEAVVRDALSPPDLVTRVLDGPRGRVGERTVRHFFTFWDVPAHRARLAGVLRSVTAVEGAADEVRNFLGDEVLFPLTEALGQPNARLRAAMAGTQLIGLATSRYIFRIGAIESVSAEQLAATTGRTFQTYLTGAL</sequence>
<dbReference type="SUPFAM" id="SSF46689">
    <property type="entry name" value="Homeodomain-like"/>
    <property type="match status" value="1"/>
</dbReference>
<dbReference type="SUPFAM" id="SSF48498">
    <property type="entry name" value="Tetracyclin repressor-like, C-terminal domain"/>
    <property type="match status" value="1"/>
</dbReference>
<dbReference type="Proteomes" id="UP000482960">
    <property type="component" value="Unassembled WGS sequence"/>
</dbReference>
<dbReference type="InterPro" id="IPR050109">
    <property type="entry name" value="HTH-type_TetR-like_transc_reg"/>
</dbReference>
<dbReference type="InterPro" id="IPR009057">
    <property type="entry name" value="Homeodomain-like_sf"/>
</dbReference>
<dbReference type="InterPro" id="IPR036271">
    <property type="entry name" value="Tet_transcr_reg_TetR-rel_C_sf"/>
</dbReference>
<protein>
    <submittedName>
        <fullName evidence="4">TetR family transcriptional regulator</fullName>
    </submittedName>
</protein>
<dbReference type="Gene3D" id="1.10.357.10">
    <property type="entry name" value="Tetracycline Repressor, domain 2"/>
    <property type="match status" value="1"/>
</dbReference>
<evidence type="ECO:0000256" key="2">
    <source>
        <dbReference type="PROSITE-ProRule" id="PRU00335"/>
    </source>
</evidence>
<evidence type="ECO:0000313" key="5">
    <source>
        <dbReference type="Proteomes" id="UP000482960"/>
    </source>
</evidence>
<feature type="DNA-binding region" description="H-T-H motif" evidence="2">
    <location>
        <begin position="23"/>
        <end position="42"/>
    </location>
</feature>
<comment type="caution">
    <text evidence="4">The sequence shown here is derived from an EMBL/GenBank/DDBJ whole genome shotgun (WGS) entry which is preliminary data.</text>
</comment>
<dbReference type="PANTHER" id="PTHR30055">
    <property type="entry name" value="HTH-TYPE TRANSCRIPTIONAL REGULATOR RUTR"/>
    <property type="match status" value="1"/>
</dbReference>
<dbReference type="GO" id="GO:0003700">
    <property type="term" value="F:DNA-binding transcription factor activity"/>
    <property type="evidence" value="ECO:0007669"/>
    <property type="project" value="TreeGrafter"/>
</dbReference>
<dbReference type="InterPro" id="IPR001647">
    <property type="entry name" value="HTH_TetR"/>
</dbReference>
<dbReference type="Gene3D" id="1.10.10.60">
    <property type="entry name" value="Homeodomain-like"/>
    <property type="match status" value="1"/>
</dbReference>
<dbReference type="Pfam" id="PF17920">
    <property type="entry name" value="TetR_C_16"/>
    <property type="match status" value="1"/>
</dbReference>
<proteinExistence type="predicted"/>
<dbReference type="PRINTS" id="PR00455">
    <property type="entry name" value="HTHTETR"/>
</dbReference>
<dbReference type="PROSITE" id="PS50977">
    <property type="entry name" value="HTH_TETR_2"/>
    <property type="match status" value="1"/>
</dbReference>
<dbReference type="InterPro" id="IPR023772">
    <property type="entry name" value="DNA-bd_HTH_TetR-type_CS"/>
</dbReference>
<evidence type="ECO:0000259" key="3">
    <source>
        <dbReference type="PROSITE" id="PS50977"/>
    </source>
</evidence>